<evidence type="ECO:0000313" key="7">
    <source>
        <dbReference type="EMBL" id="AKT39081.1"/>
    </source>
</evidence>
<name>A0A0K1EDZ2_CHOCO</name>
<dbReference type="SUPFAM" id="SSF89260">
    <property type="entry name" value="Collagen-binding domain"/>
    <property type="match status" value="3"/>
</dbReference>
<proteinExistence type="predicted"/>
<evidence type="ECO:0000256" key="1">
    <source>
        <dbReference type="ARBA" id="ARBA00022670"/>
    </source>
</evidence>
<dbReference type="Gene3D" id="2.60.120.380">
    <property type="match status" value="4"/>
</dbReference>
<dbReference type="PANTHER" id="PTHR46130:SF3">
    <property type="entry name" value="CHROMOSOME UNDETERMINED SCAFFOLD_33, WHOLE GENOME SHOTGUN SEQUENCE"/>
    <property type="match status" value="1"/>
</dbReference>
<gene>
    <name evidence="7" type="ORF">CMC5_032280</name>
</gene>
<dbReference type="PATRIC" id="fig|52.7.peg.3544"/>
<feature type="domain" description="P/Homo B" evidence="6">
    <location>
        <begin position="278"/>
        <end position="421"/>
    </location>
</feature>
<dbReference type="InterPro" id="IPR043543">
    <property type="entry name" value="PAPPA/PAPPA2"/>
</dbReference>
<dbReference type="EMBL" id="CP012159">
    <property type="protein sequence ID" value="AKT39081.1"/>
    <property type="molecule type" value="Genomic_DNA"/>
</dbReference>
<evidence type="ECO:0000256" key="4">
    <source>
        <dbReference type="ARBA" id="ARBA00022801"/>
    </source>
</evidence>
<evidence type="ECO:0000256" key="5">
    <source>
        <dbReference type="ARBA" id="ARBA00023157"/>
    </source>
</evidence>
<dbReference type="InterPro" id="IPR007280">
    <property type="entry name" value="Peptidase_C_arc/bac"/>
</dbReference>
<dbReference type="NCBIfam" id="TIGR02232">
    <property type="entry name" value="myxo_disulf_rpt"/>
    <property type="match status" value="9"/>
</dbReference>
<reference evidence="7 8" key="1">
    <citation type="submission" date="2015-07" db="EMBL/GenBank/DDBJ databases">
        <title>Genome analysis of myxobacterium Chondromyces crocatus Cm c5 reveals a high potential for natural compound synthesis and the genetic basis for the loss of fruiting body formation.</title>
        <authorList>
            <person name="Zaburannyi N."/>
            <person name="Bunk B."/>
            <person name="Maier J."/>
            <person name="Overmann J."/>
            <person name="Mueller R."/>
        </authorList>
    </citation>
    <scope>NUCLEOTIDE SEQUENCE [LARGE SCALE GENOMIC DNA]</scope>
    <source>
        <strain evidence="7 8">Cm c5</strain>
    </source>
</reference>
<dbReference type="InterPro" id="IPR002884">
    <property type="entry name" value="P_dom"/>
</dbReference>
<dbReference type="GO" id="GO:0007166">
    <property type="term" value="P:cell surface receptor signaling pathway"/>
    <property type="evidence" value="ECO:0007669"/>
    <property type="project" value="TreeGrafter"/>
</dbReference>
<dbReference type="PANTHER" id="PTHR46130">
    <property type="entry name" value="LAMGL DOMAIN-CONTAINING PROTEIN"/>
    <property type="match status" value="1"/>
</dbReference>
<dbReference type="InterPro" id="IPR011936">
    <property type="entry name" value="Myxo_disulph_rpt"/>
</dbReference>
<dbReference type="Pfam" id="PF13948">
    <property type="entry name" value="DUF4215"/>
    <property type="match status" value="5"/>
</dbReference>
<keyword evidence="5" id="KW-1015">Disulfide bond</keyword>
<keyword evidence="2" id="KW-0732">Signal</keyword>
<dbReference type="AlphaFoldDB" id="A0A0K1EDZ2"/>
<accession>A0A0K1EDZ2</accession>
<dbReference type="Proteomes" id="UP000067626">
    <property type="component" value="Chromosome"/>
</dbReference>
<dbReference type="GO" id="GO:0004222">
    <property type="term" value="F:metalloendopeptidase activity"/>
    <property type="evidence" value="ECO:0007669"/>
    <property type="project" value="TreeGrafter"/>
</dbReference>
<dbReference type="Pfam" id="PF04151">
    <property type="entry name" value="PPC"/>
    <property type="match status" value="1"/>
</dbReference>
<dbReference type="PROSITE" id="PS51829">
    <property type="entry name" value="P_HOMO_B"/>
    <property type="match status" value="1"/>
</dbReference>
<sequence>MGAGGMGGQGGAGGQGPAQCAVAADCQAPANVCEVAVCTAGVCGTTPVAAGTLVPTQITGDCQRAICDGNGSTVTEADDFDIPNDNNDCTVDDCDQGTPVFTPEPASTGCDDNGGVVCDGAGQCIPAVCGDGVTEGAEVCDDGNLIDGDGCDSNCRPTGCGNGVQTAGEQCDDGNAINGDGCDVNCTVSACGNGIRAGAEECDDGNTADGDGCDANCEIWPNYVCTGTPSVCSLGIELYCNDGTDNDGDGLVDCADPDCAAACDATFLGCGTNRALLVVPAKDVPAAIPDQGSVSSHVELLSSPYVMRAAVRFNITHTFDADIDLSLLSPGGLNFDLTSDNGSSGQNYQNTLLDTACSTAVTSGSAPFAGCYRPETSLASLLGQNAAGTWTLTAADDAAQDVGTLNSWSLILCTVPLTCGNGVLDPGEECDDGNFDDTDACRSTCQLAACGDGIVQVGEACDDGNTANGDCCSSTCQAEPSCRGETEPNNTCNEAGGMYTPSPSVVVQGAISPVGDHDYHSFVVPATASVEIETFSGYGPGACVGIDTVIQLRGQNCTTVLSTMDQGGIGNCSKITPATVAAARRLAPGTYFVRVEDYQNNDVIPMYNMRISFTSLCGNGVLESYESCDDGNLIDGDGCQADCTITPSCGNGLIEANEACDDGNHASGDGCDAACAIEAGYACAGAPSLCSPLEVEPNNACDAVDGPFYPDPHAIIVGAISPIGDQDYFSFVVPATASVDIQTFSGNAPGACASIDTVLQLRGQDCTTVLSDMDQGGIGNCSRINAASIPAARRLAPGTYFIRVSDFGDNSLISAYNVRISFTSLCGNGVLEPFEACDDGNLIDGDGCQSDCSDVALCGNGIVNPGETCDDGNTSSGDGCSATCAVEPGFACGGTYPSTCGRPEVEPNNNAVEADARALDPSPVLFTYRGRVTGAISPIGDVDVYRVNLATDSVVRFEVFDGTGVTCPSSMTTMMRIYNAAHAEILAETTSGYIGGIGGCSALTMALPAGTYYVSVEERGNDAAIAAYQLEVSVQSNAGAELEPNETRPTANNLPGSNVFIWGGHMVTSDSDYYAITVPLSGMSLVAEVIEGGSVTCESQLVDSRLTLYNASGTQLVDDDDDGRGYCSKIDGTGATGQDTSAHNLAAGVYYLQVRASSAASSAASQFDYRLAVTLRSP</sequence>
<evidence type="ECO:0000256" key="3">
    <source>
        <dbReference type="ARBA" id="ARBA00022737"/>
    </source>
</evidence>
<dbReference type="KEGG" id="ccro:CMC5_032280"/>
<dbReference type="SUPFAM" id="SSF49785">
    <property type="entry name" value="Galactose-binding domain-like"/>
    <property type="match status" value="1"/>
</dbReference>
<dbReference type="InterPro" id="IPR008979">
    <property type="entry name" value="Galactose-bd-like_sf"/>
</dbReference>
<dbReference type="STRING" id="52.CMC5_032280"/>
<dbReference type="GO" id="GO:0004252">
    <property type="term" value="F:serine-type endopeptidase activity"/>
    <property type="evidence" value="ECO:0007669"/>
    <property type="project" value="InterPro"/>
</dbReference>
<organism evidence="7 8">
    <name type="scientific">Chondromyces crocatus</name>
    <dbReference type="NCBI Taxonomy" id="52"/>
    <lineage>
        <taxon>Bacteria</taxon>
        <taxon>Pseudomonadati</taxon>
        <taxon>Myxococcota</taxon>
        <taxon>Polyangia</taxon>
        <taxon>Polyangiales</taxon>
        <taxon>Polyangiaceae</taxon>
        <taxon>Chondromyces</taxon>
    </lineage>
</organism>
<evidence type="ECO:0000313" key="8">
    <source>
        <dbReference type="Proteomes" id="UP000067626"/>
    </source>
</evidence>
<protein>
    <recommendedName>
        <fullName evidence="6">P/Homo B domain-containing protein</fullName>
    </recommendedName>
</protein>
<dbReference type="GO" id="GO:0005615">
    <property type="term" value="C:extracellular space"/>
    <property type="evidence" value="ECO:0007669"/>
    <property type="project" value="TreeGrafter"/>
</dbReference>
<keyword evidence="1" id="KW-0645">Protease</keyword>
<dbReference type="Pfam" id="PF01483">
    <property type="entry name" value="P_proprotein"/>
    <property type="match status" value="1"/>
</dbReference>
<keyword evidence="3" id="KW-0677">Repeat</keyword>
<evidence type="ECO:0000256" key="2">
    <source>
        <dbReference type="ARBA" id="ARBA00022729"/>
    </source>
</evidence>
<dbReference type="GO" id="GO:0006508">
    <property type="term" value="P:proteolysis"/>
    <property type="evidence" value="ECO:0007669"/>
    <property type="project" value="UniProtKB-KW"/>
</dbReference>
<keyword evidence="4" id="KW-0378">Hydrolase</keyword>
<dbReference type="Gene3D" id="2.60.120.260">
    <property type="entry name" value="Galactose-binding domain-like"/>
    <property type="match status" value="1"/>
</dbReference>
<keyword evidence="8" id="KW-1185">Reference proteome</keyword>
<evidence type="ECO:0000259" key="6">
    <source>
        <dbReference type="PROSITE" id="PS51829"/>
    </source>
</evidence>